<comment type="caution">
    <text evidence="2">The sequence shown here is derived from an EMBL/GenBank/DDBJ whole genome shotgun (WGS) entry which is preliminary data.</text>
</comment>
<proteinExistence type="predicted"/>
<name>A0ABD6CGH7_9EURY</name>
<sequence length="104" mass="10693">MTLLELAVVLCVCGAVLFFGIATLGLFRLPDLYSRAHATSKGDTLGTLFAIGGAILASGGDDTTKLLFLVGFVFVTTPTATHAIVHAADVEGYDAWTSGGDEGT</sequence>
<organism evidence="2 3">
    <name type="scientific">Halorientalis brevis</name>
    <dbReference type="NCBI Taxonomy" id="1126241"/>
    <lineage>
        <taxon>Archaea</taxon>
        <taxon>Methanobacteriati</taxon>
        <taxon>Methanobacteriota</taxon>
        <taxon>Stenosarchaea group</taxon>
        <taxon>Halobacteria</taxon>
        <taxon>Halobacteriales</taxon>
        <taxon>Haloarculaceae</taxon>
        <taxon>Halorientalis</taxon>
    </lineage>
</organism>
<evidence type="ECO:0000313" key="3">
    <source>
        <dbReference type="Proteomes" id="UP001597119"/>
    </source>
</evidence>
<dbReference type="EMBL" id="JBHUDJ010000015">
    <property type="protein sequence ID" value="MFD1589421.1"/>
    <property type="molecule type" value="Genomic_DNA"/>
</dbReference>
<dbReference type="Proteomes" id="UP001597119">
    <property type="component" value="Unassembled WGS sequence"/>
</dbReference>
<dbReference type="AlphaFoldDB" id="A0ABD6CGH7"/>
<keyword evidence="1" id="KW-0812">Transmembrane</keyword>
<reference evidence="2 3" key="1">
    <citation type="journal article" date="2019" name="Int. J. Syst. Evol. Microbiol.">
        <title>The Global Catalogue of Microorganisms (GCM) 10K type strain sequencing project: providing services to taxonomists for standard genome sequencing and annotation.</title>
        <authorList>
            <consortium name="The Broad Institute Genomics Platform"/>
            <consortium name="The Broad Institute Genome Sequencing Center for Infectious Disease"/>
            <person name="Wu L."/>
            <person name="Ma J."/>
        </authorList>
    </citation>
    <scope>NUCLEOTIDE SEQUENCE [LARGE SCALE GENOMIC DNA]</scope>
    <source>
        <strain evidence="2 3">CGMCC 1.12125</strain>
    </source>
</reference>
<feature type="transmembrane region" description="Helical" evidence="1">
    <location>
        <begin position="6"/>
        <end position="27"/>
    </location>
</feature>
<dbReference type="RefSeq" id="WP_247381131.1">
    <property type="nucleotide sequence ID" value="NZ_JALLGV010000009.1"/>
</dbReference>
<dbReference type="PANTHER" id="PTHR34703">
    <property type="entry name" value="ANTIPORTER SUBUNIT MNHG2-RELATED"/>
    <property type="match status" value="1"/>
</dbReference>
<gene>
    <name evidence="2" type="primary">mnhG</name>
    <name evidence="2" type="ORF">ACFR9U_20795</name>
</gene>
<keyword evidence="1" id="KW-0472">Membrane</keyword>
<dbReference type="NCBIfam" id="TIGR01300">
    <property type="entry name" value="CPA3_mnhG_phaG"/>
    <property type="match status" value="1"/>
</dbReference>
<evidence type="ECO:0000313" key="2">
    <source>
        <dbReference type="EMBL" id="MFD1589421.1"/>
    </source>
</evidence>
<protein>
    <submittedName>
        <fullName evidence="2">Monovalent cation/H(+) antiporter subunit G</fullName>
    </submittedName>
</protein>
<keyword evidence="3" id="KW-1185">Reference proteome</keyword>
<keyword evidence="1" id="KW-1133">Transmembrane helix</keyword>
<accession>A0ABD6CGH7</accession>
<dbReference type="Pfam" id="PF03334">
    <property type="entry name" value="PhaG_MnhG_YufB"/>
    <property type="match status" value="1"/>
</dbReference>
<dbReference type="InterPro" id="IPR005133">
    <property type="entry name" value="PhaG_MnhG_YufB"/>
</dbReference>
<evidence type="ECO:0000256" key="1">
    <source>
        <dbReference type="SAM" id="Phobius"/>
    </source>
</evidence>
<dbReference type="PANTHER" id="PTHR34703:SF1">
    <property type="entry name" value="ANTIPORTER SUBUNIT MNHG2-RELATED"/>
    <property type="match status" value="1"/>
</dbReference>